<dbReference type="EMBL" id="KI630880">
    <property type="protein sequence ID" value="EYU32084.1"/>
    <property type="molecule type" value="Genomic_DNA"/>
</dbReference>
<organism evidence="1 2">
    <name type="scientific">Erythranthe guttata</name>
    <name type="common">Yellow monkey flower</name>
    <name type="synonym">Mimulus guttatus</name>
    <dbReference type="NCBI Taxonomy" id="4155"/>
    <lineage>
        <taxon>Eukaryota</taxon>
        <taxon>Viridiplantae</taxon>
        <taxon>Streptophyta</taxon>
        <taxon>Embryophyta</taxon>
        <taxon>Tracheophyta</taxon>
        <taxon>Spermatophyta</taxon>
        <taxon>Magnoliopsida</taxon>
        <taxon>eudicotyledons</taxon>
        <taxon>Gunneridae</taxon>
        <taxon>Pentapetalae</taxon>
        <taxon>asterids</taxon>
        <taxon>lamiids</taxon>
        <taxon>Lamiales</taxon>
        <taxon>Phrymaceae</taxon>
        <taxon>Erythranthe</taxon>
    </lineage>
</organism>
<gene>
    <name evidence="1" type="ORF">MIMGU_mgv1a0112062mg</name>
</gene>
<name>A0A022QWX3_ERYGU</name>
<proteinExistence type="predicted"/>
<feature type="non-terminal residue" evidence="1">
    <location>
        <position position="10"/>
    </location>
</feature>
<dbReference type="Proteomes" id="UP000030748">
    <property type="component" value="Unassembled WGS sequence"/>
</dbReference>
<keyword evidence="2" id="KW-1185">Reference proteome</keyword>
<accession>A0A022QWX3</accession>
<sequence>MIITTSLRVS</sequence>
<evidence type="ECO:0000313" key="1">
    <source>
        <dbReference type="EMBL" id="EYU32084.1"/>
    </source>
</evidence>
<protein>
    <submittedName>
        <fullName evidence="1">Uncharacterized protein</fullName>
    </submittedName>
</protein>
<reference evidence="1 2" key="1">
    <citation type="journal article" date="2013" name="Proc. Natl. Acad. Sci. U.S.A.">
        <title>Fine-scale variation in meiotic recombination in Mimulus inferred from population shotgun sequencing.</title>
        <authorList>
            <person name="Hellsten U."/>
            <person name="Wright K.M."/>
            <person name="Jenkins J."/>
            <person name="Shu S."/>
            <person name="Yuan Y."/>
            <person name="Wessler S.R."/>
            <person name="Schmutz J."/>
            <person name="Willis J.H."/>
            <person name="Rokhsar D.S."/>
        </authorList>
    </citation>
    <scope>NUCLEOTIDE SEQUENCE [LARGE SCALE GENOMIC DNA]</scope>
    <source>
        <strain evidence="2">cv. DUN x IM62</strain>
    </source>
</reference>
<evidence type="ECO:0000313" key="2">
    <source>
        <dbReference type="Proteomes" id="UP000030748"/>
    </source>
</evidence>